<comment type="caution">
    <text evidence="1">The sequence shown here is derived from an EMBL/GenBank/DDBJ whole genome shotgun (WGS) entry which is preliminary data.</text>
</comment>
<dbReference type="Proteomes" id="UP000194551">
    <property type="component" value="Unassembled WGS sequence"/>
</dbReference>
<organism evidence="1 2">
    <name type="scientific">Bacillus thuringiensis</name>
    <dbReference type="NCBI Taxonomy" id="1428"/>
    <lineage>
        <taxon>Bacteria</taxon>
        <taxon>Bacillati</taxon>
        <taxon>Bacillota</taxon>
        <taxon>Bacilli</taxon>
        <taxon>Bacillales</taxon>
        <taxon>Bacillaceae</taxon>
        <taxon>Bacillus</taxon>
        <taxon>Bacillus cereus group</taxon>
    </lineage>
</organism>
<reference evidence="1 2" key="1">
    <citation type="submission" date="2016-10" db="EMBL/GenBank/DDBJ databases">
        <title>Comparative genomics of Bacillus thuringiensis reveals a path to pathogens against multiple invertebrate hosts.</title>
        <authorList>
            <person name="Zheng J."/>
            <person name="Gao Q."/>
            <person name="Liu H."/>
            <person name="Peng D."/>
            <person name="Ruan L."/>
            <person name="Sun M."/>
        </authorList>
    </citation>
    <scope>NUCLEOTIDE SEQUENCE [LARGE SCALE GENOMIC DNA]</scope>
    <source>
        <strain evidence="1">HD5</strain>
    </source>
</reference>
<name>A0A9X6K8T4_BACTU</name>
<dbReference type="EMBL" id="NFEM01000126">
    <property type="protein sequence ID" value="OTZ97180.1"/>
    <property type="molecule type" value="Genomic_DNA"/>
</dbReference>
<gene>
    <name evidence="1" type="ORF">BK774_26495</name>
</gene>
<sequence>MLCIKINCIHKIIITGEIKVFLTNQIKEIPAIRILLMSKKYHKFVGNVLRQYKYDLEKGYCFIHLNLG</sequence>
<protein>
    <submittedName>
        <fullName evidence="1">Uncharacterized protein</fullName>
    </submittedName>
</protein>
<dbReference type="AlphaFoldDB" id="A0A9X6K8T4"/>
<proteinExistence type="predicted"/>
<evidence type="ECO:0000313" key="1">
    <source>
        <dbReference type="EMBL" id="OTZ97180.1"/>
    </source>
</evidence>
<evidence type="ECO:0000313" key="2">
    <source>
        <dbReference type="Proteomes" id="UP000194551"/>
    </source>
</evidence>
<accession>A0A9X6K8T4</accession>